<feature type="compositionally biased region" description="Low complexity" evidence="2">
    <location>
        <begin position="533"/>
        <end position="557"/>
    </location>
</feature>
<evidence type="ECO:0000256" key="2">
    <source>
        <dbReference type="SAM" id="MobiDB-lite"/>
    </source>
</evidence>
<feature type="compositionally biased region" description="Acidic residues" evidence="2">
    <location>
        <begin position="312"/>
        <end position="321"/>
    </location>
</feature>
<protein>
    <recommendedName>
        <fullName evidence="5">Cyclic nucleotide-binding domain protein</fullName>
    </recommendedName>
</protein>
<reference evidence="4" key="1">
    <citation type="journal article" date="2006" name="PLoS Biol.">
        <title>Macronuclear genome sequence of the ciliate Tetrahymena thermophila, a model eukaryote.</title>
        <authorList>
            <person name="Eisen J.A."/>
            <person name="Coyne R.S."/>
            <person name="Wu M."/>
            <person name="Wu D."/>
            <person name="Thiagarajan M."/>
            <person name="Wortman J.R."/>
            <person name="Badger J.H."/>
            <person name="Ren Q."/>
            <person name="Amedeo P."/>
            <person name="Jones K.M."/>
            <person name="Tallon L.J."/>
            <person name="Delcher A.L."/>
            <person name="Salzberg S.L."/>
            <person name="Silva J.C."/>
            <person name="Haas B.J."/>
            <person name="Majoros W.H."/>
            <person name="Farzad M."/>
            <person name="Carlton J.M."/>
            <person name="Smith R.K. Jr."/>
            <person name="Garg J."/>
            <person name="Pearlman R.E."/>
            <person name="Karrer K.M."/>
            <person name="Sun L."/>
            <person name="Manning G."/>
            <person name="Elde N.C."/>
            <person name="Turkewitz A.P."/>
            <person name="Asai D.J."/>
            <person name="Wilkes D.E."/>
            <person name="Wang Y."/>
            <person name="Cai H."/>
            <person name="Collins K."/>
            <person name="Stewart B.A."/>
            <person name="Lee S.R."/>
            <person name="Wilamowska K."/>
            <person name="Weinberg Z."/>
            <person name="Ruzzo W.L."/>
            <person name="Wloga D."/>
            <person name="Gaertig J."/>
            <person name="Frankel J."/>
            <person name="Tsao C.-C."/>
            <person name="Gorovsky M.A."/>
            <person name="Keeling P.J."/>
            <person name="Waller R.F."/>
            <person name="Patron N.J."/>
            <person name="Cherry J.M."/>
            <person name="Stover N.A."/>
            <person name="Krieger C.J."/>
            <person name="del Toro C."/>
            <person name="Ryder H.F."/>
            <person name="Williamson S.C."/>
            <person name="Barbeau R.A."/>
            <person name="Hamilton E.P."/>
            <person name="Orias E."/>
        </authorList>
    </citation>
    <scope>NUCLEOTIDE SEQUENCE [LARGE SCALE GENOMIC DNA]</scope>
    <source>
        <strain evidence="4">SB210</strain>
    </source>
</reference>
<dbReference type="HOGENOM" id="CLU_270268_0_0_1"/>
<dbReference type="GeneID" id="7822681"/>
<keyword evidence="1" id="KW-0175">Coiled coil</keyword>
<keyword evidence="4" id="KW-1185">Reference proteome</keyword>
<dbReference type="Proteomes" id="UP000009168">
    <property type="component" value="Unassembled WGS sequence"/>
</dbReference>
<organism evidence="3 4">
    <name type="scientific">Tetrahymena thermophila (strain SB210)</name>
    <dbReference type="NCBI Taxonomy" id="312017"/>
    <lineage>
        <taxon>Eukaryota</taxon>
        <taxon>Sar</taxon>
        <taxon>Alveolata</taxon>
        <taxon>Ciliophora</taxon>
        <taxon>Intramacronucleata</taxon>
        <taxon>Oligohymenophorea</taxon>
        <taxon>Hymenostomatida</taxon>
        <taxon>Tetrahymenina</taxon>
        <taxon>Tetrahymenidae</taxon>
        <taxon>Tetrahymena</taxon>
    </lineage>
</organism>
<feature type="region of interest" description="Disordered" evidence="2">
    <location>
        <begin position="533"/>
        <end position="559"/>
    </location>
</feature>
<sequence length="1206" mass="139261">MSYLKTNIQLSDVLPYLSSKRHSFFEDEKQQIIQAFMNCPHFQLFRMDEGLKKAIEACYSDINYYLFGAKKILHQYGKNTDNQFFIVKGEANVYEYKKDSELEIECFYTASRSKLKETIDQKKTQLKNLEQVIQSNQSQKISQNGLQSQDTVNLQQQTQKELQAQLSKEVSVLESELRAIEKILDQRFSFFDSELDAIKGYDQFFIDEVCLLKFVKKLKENDSFGIVDNNRDQIIVSVTEIHLTNLTTEVYQINLIPLKATNEFFAFYLKECKLDNYIQFRNLYEKYFNKGQVVYDTIYKPVKGKKGKQIDSDEDSDEDDSSFSKEEQNQQKNIEINTIYLIRRGVFQLSRFKEKRFLPIRTLYPGDFFGIEDLFQNNHQFKVTCQSDKSSVIAYNFPFLKDGLSQNLYSSGEFINTKQKEKLQEVQQRFLQYYVKVYLDVLEQSIENNKSFSSVFAPLVNKIIKKERDPNFRKEEEAREKKFIKFDDIILEMPIEDDAPKGRFDIKLQPYAINMKKQTVIQGQQEQKISLQQPQNLEQQQKQSLISNPSNPNQNNPDMTQLVNKLQIKINSRKQSQEKINLKKKGSQQEISMVQTINSGSNQETAKIVSKNLSAQNLAQISHEMNSQNNRFQQIQDTESIQMTKLKKQQSMTNYSFQPYAAKQNSRDISPQSNHIKRSQKNFTIAPINSQKEQSAALYDANTLPISTGSQLKQSLDIKEVKQNSLQIFIKQQQQQEQEYDTQYLLNSNHNKAIPKIYQEQSNSTPSQQKTKLFKKQFSKTSSKEANSPLSNNYKTHLSYENFNNTNNQARVSLSNFNLSRQSSNNKDSHVFNRFSDNSPDLEDNHATISQENKVKKNQSKKQNSGNSNENNAKNIDVLNNQQNSLDSLPYISQNISSSSLIFDKANKSLNNTSTSGINTTNSRLLSTNVLNNLQMTISQKSKSNNNLSFKHPTEINESNTNKNQFNSYYSPQQKQGQANYQTIPSLTHLDNQNKQCQLNQIYFEGTSSSMNNIPSKKLPLNSQSLGQTQENFMSHSSNKLTSSMIASSNSPQSNKNRLQKTNMNSERFSEMVFSRKSSSQKLINLQQQQDYNTQTNSNKNLNNLISFTSTANQIANNYNKQLHQATASSQEQTHQNSQQVASPKKIKGLLDTKNESRNQLNNNNIQKMLCQDVNQATKSQLLQQNIKKKQNSPSLIESNFFNHQL</sequence>
<feature type="compositionally biased region" description="Low complexity" evidence="2">
    <location>
        <begin position="861"/>
        <end position="874"/>
    </location>
</feature>
<dbReference type="EMBL" id="GG662703">
    <property type="protein sequence ID" value="EAR95777.1"/>
    <property type="molecule type" value="Genomic_DNA"/>
</dbReference>
<gene>
    <name evidence="3" type="ORF">TTHERM_00275810</name>
</gene>
<dbReference type="STRING" id="312017.I7M7S8"/>
<dbReference type="Gene3D" id="2.60.120.10">
    <property type="entry name" value="Jelly Rolls"/>
    <property type="match status" value="1"/>
</dbReference>
<evidence type="ECO:0000313" key="4">
    <source>
        <dbReference type="Proteomes" id="UP000009168"/>
    </source>
</evidence>
<proteinExistence type="predicted"/>
<dbReference type="InterPro" id="IPR018490">
    <property type="entry name" value="cNMP-bd_dom_sf"/>
</dbReference>
<evidence type="ECO:0000256" key="1">
    <source>
        <dbReference type="SAM" id="Coils"/>
    </source>
</evidence>
<name>I7M7S8_TETTS</name>
<dbReference type="KEGG" id="tet:TTHERM_00275810"/>
<dbReference type="SUPFAM" id="SSF51206">
    <property type="entry name" value="cAMP-binding domain-like"/>
    <property type="match status" value="2"/>
</dbReference>
<evidence type="ECO:0000313" key="3">
    <source>
        <dbReference type="EMBL" id="EAR95777.1"/>
    </source>
</evidence>
<feature type="region of interest" description="Disordered" evidence="2">
    <location>
        <begin position="1124"/>
        <end position="1144"/>
    </location>
</feature>
<dbReference type="InterPro" id="IPR014710">
    <property type="entry name" value="RmlC-like_jellyroll"/>
</dbReference>
<dbReference type="AlphaFoldDB" id="I7M7S8"/>
<feature type="region of interest" description="Disordered" evidence="2">
    <location>
        <begin position="305"/>
        <end position="330"/>
    </location>
</feature>
<evidence type="ECO:0008006" key="5">
    <source>
        <dbReference type="Google" id="ProtNLM"/>
    </source>
</evidence>
<dbReference type="InParanoid" id="I7M7S8"/>
<feature type="compositionally biased region" description="Polar residues" evidence="2">
    <location>
        <begin position="1124"/>
        <end position="1142"/>
    </location>
</feature>
<feature type="region of interest" description="Disordered" evidence="2">
    <location>
        <begin position="820"/>
        <end position="874"/>
    </location>
</feature>
<accession>I7M7S8</accession>
<dbReference type="RefSeq" id="XP_001016022.1">
    <property type="nucleotide sequence ID" value="XM_001016022.1"/>
</dbReference>
<feature type="coiled-coil region" evidence="1">
    <location>
        <begin position="112"/>
        <end position="139"/>
    </location>
</feature>